<protein>
    <submittedName>
        <fullName evidence="3">Secreted protein</fullName>
    </submittedName>
</protein>
<dbReference type="WBParaSite" id="SCUD_0000636901-mRNA-1">
    <property type="protein sequence ID" value="SCUD_0000636901-mRNA-1"/>
    <property type="gene ID" value="SCUD_0000636901"/>
</dbReference>
<gene>
    <name evidence="1" type="ORF">SCUD_LOCUS6368</name>
</gene>
<proteinExistence type="predicted"/>
<keyword evidence="2" id="KW-1185">Reference proteome</keyword>
<sequence length="67" mass="7598">MKGMVYLFVDWKSTFGIGVLSFRAALSLNPKYRQDSLIRSGQHTSKGPTDQHTAVLTDLFFNDSRDM</sequence>
<evidence type="ECO:0000313" key="1">
    <source>
        <dbReference type="EMBL" id="VDP03387.1"/>
    </source>
</evidence>
<reference evidence="1 2" key="2">
    <citation type="submission" date="2018-11" db="EMBL/GenBank/DDBJ databases">
        <authorList>
            <consortium name="Pathogen Informatics"/>
        </authorList>
    </citation>
    <scope>NUCLEOTIDE SEQUENCE [LARGE SCALE GENOMIC DNA]</scope>
    <source>
        <strain evidence="1">Dakar</strain>
        <strain evidence="2">Dakar, Senegal</strain>
    </source>
</reference>
<name>A0A183JUH8_9TREM</name>
<reference evidence="3" key="1">
    <citation type="submission" date="2016-06" db="UniProtKB">
        <authorList>
            <consortium name="WormBaseParasite"/>
        </authorList>
    </citation>
    <scope>IDENTIFICATION</scope>
</reference>
<organism evidence="3">
    <name type="scientific">Schistosoma curassoni</name>
    <dbReference type="NCBI Taxonomy" id="6186"/>
    <lineage>
        <taxon>Eukaryota</taxon>
        <taxon>Metazoa</taxon>
        <taxon>Spiralia</taxon>
        <taxon>Lophotrochozoa</taxon>
        <taxon>Platyhelminthes</taxon>
        <taxon>Trematoda</taxon>
        <taxon>Digenea</taxon>
        <taxon>Strigeidida</taxon>
        <taxon>Schistosomatoidea</taxon>
        <taxon>Schistosomatidae</taxon>
        <taxon>Schistosoma</taxon>
    </lineage>
</organism>
<evidence type="ECO:0000313" key="3">
    <source>
        <dbReference type="WBParaSite" id="SCUD_0000636901-mRNA-1"/>
    </source>
</evidence>
<dbReference type="EMBL" id="UZAK01013780">
    <property type="protein sequence ID" value="VDP03387.1"/>
    <property type="molecule type" value="Genomic_DNA"/>
</dbReference>
<dbReference type="AlphaFoldDB" id="A0A183JUH8"/>
<accession>A0A183JUH8</accession>
<evidence type="ECO:0000313" key="2">
    <source>
        <dbReference type="Proteomes" id="UP000279833"/>
    </source>
</evidence>
<dbReference type="Proteomes" id="UP000279833">
    <property type="component" value="Unassembled WGS sequence"/>
</dbReference>